<protein>
    <submittedName>
        <fullName evidence="1">Uncharacterized protein</fullName>
    </submittedName>
</protein>
<proteinExistence type="predicted"/>
<dbReference type="Proteomes" id="UP001060085">
    <property type="component" value="Linkage Group LG03"/>
</dbReference>
<evidence type="ECO:0000313" key="1">
    <source>
        <dbReference type="EMBL" id="KAI5671877.1"/>
    </source>
</evidence>
<comment type="caution">
    <text evidence="1">The sequence shown here is derived from an EMBL/GenBank/DDBJ whole genome shotgun (WGS) entry which is preliminary data.</text>
</comment>
<gene>
    <name evidence="1" type="ORF">M9H77_12241</name>
</gene>
<name>A0ACC0BH02_CATRO</name>
<evidence type="ECO:0000313" key="2">
    <source>
        <dbReference type="Proteomes" id="UP001060085"/>
    </source>
</evidence>
<reference evidence="2" key="1">
    <citation type="journal article" date="2023" name="Nat. Plants">
        <title>Single-cell RNA sequencing provides a high-resolution roadmap for understanding the multicellular compartmentation of specialized metabolism.</title>
        <authorList>
            <person name="Sun S."/>
            <person name="Shen X."/>
            <person name="Li Y."/>
            <person name="Li Y."/>
            <person name="Wang S."/>
            <person name="Li R."/>
            <person name="Zhang H."/>
            <person name="Shen G."/>
            <person name="Guo B."/>
            <person name="Wei J."/>
            <person name="Xu J."/>
            <person name="St-Pierre B."/>
            <person name="Chen S."/>
            <person name="Sun C."/>
        </authorList>
    </citation>
    <scope>NUCLEOTIDE SEQUENCE [LARGE SCALE GENOMIC DNA]</scope>
</reference>
<keyword evidence="2" id="KW-1185">Reference proteome</keyword>
<organism evidence="1 2">
    <name type="scientific">Catharanthus roseus</name>
    <name type="common">Madagascar periwinkle</name>
    <name type="synonym">Vinca rosea</name>
    <dbReference type="NCBI Taxonomy" id="4058"/>
    <lineage>
        <taxon>Eukaryota</taxon>
        <taxon>Viridiplantae</taxon>
        <taxon>Streptophyta</taxon>
        <taxon>Embryophyta</taxon>
        <taxon>Tracheophyta</taxon>
        <taxon>Spermatophyta</taxon>
        <taxon>Magnoliopsida</taxon>
        <taxon>eudicotyledons</taxon>
        <taxon>Gunneridae</taxon>
        <taxon>Pentapetalae</taxon>
        <taxon>asterids</taxon>
        <taxon>lamiids</taxon>
        <taxon>Gentianales</taxon>
        <taxon>Apocynaceae</taxon>
        <taxon>Rauvolfioideae</taxon>
        <taxon>Vinceae</taxon>
        <taxon>Catharanthinae</taxon>
        <taxon>Catharanthus</taxon>
    </lineage>
</organism>
<dbReference type="EMBL" id="CM044703">
    <property type="protein sequence ID" value="KAI5671877.1"/>
    <property type="molecule type" value="Genomic_DNA"/>
</dbReference>
<sequence>MSSTPNKRSHEESGNGSGSHSHCSASKYQHEDSGPFPGVGAKIPSSAPNEYHAAYDMGQDSRMSKVPRTESRDSDRRSPLLATFRVLPSSHDSHSDHPAGFESRLEFRDSKDSNRDHKFENRDAKVEPRDLYQVSKVDKDVKFESRGDDNKETKYERDSYSEHRGDLKMDKDGYGGFGIHSNWKDAKEQQRGKRYPDASGGSVDPWHTSRSNLHIPSEGGKEASIIEEKDHAETREAVGENKVDMKGEDKFKDKDRKRKEGKHREWGERDKDRNDRRNSLQLVNSSTDTKDPVKEEREAERWEKDRKDLSKDKDKVNYRGEKDYTRKESGTGIEKEGSHNEKELADVPGKTAEPENSTLELKKAKENEGWKNADRDPRDRKKDRDADLEGEKLDKRNRLHDKESDEGCGDAEGGTERERETFSYGVQQRKRMLRPRGSPQLSNRDPRFRSRNHENEGSLVFYICGDEECSPLAGKPDMSTVVYRVGECMQDLIRLWREYETSQTDKTAESSQSGPTLEIRIPAEHVSVTNRQVRGGQLWGTDIYTDDSDLVAVLMHTGYCRPTASPPPATIQELRATIRVLPPQDCYISTLRNNVRSRAWGAAIGCSYRVERCCIVKKGGGTIDLEPCLTHSSTLEPTLAPVAVERTMTTRAAASNALRQQRFVREVTIQFNLCNEPWLKYGISVIADKGLKKPLYTSSRLKKGEVLYLETHSRRYELCFSGEKMVKAGIASQALEAETERSQTHSSHATNGDRGAVDGETILIDVFRWSRCKSPLPQKLMRSIGMPLPLEHVEVVEENLEWEDIRWSSTGVWIAGIEYPLARAHFLSPN</sequence>
<accession>A0ACC0BH02</accession>